<evidence type="ECO:0000313" key="1">
    <source>
        <dbReference type="EMBL" id="KAJ8064845.1"/>
    </source>
</evidence>
<gene>
    <name evidence="1" type="ORF">OCU04_007154</name>
</gene>
<sequence length="322" mass="36379">MASGDVPLTELAAGATSPQICSTLGIHPHQSSSPLKYVFTDPSIDTIYFGQNTCLGTMCCFVDSLVRTKKQLSRVAINCVTDRRRSCMGELGYLCSCVTGGALTIPYQPFNGNILSNNEVLLSFGLNSLHGMQMDKLPNFHDGWPNLEEIILCVSLFPHVDESITLRPAMYTGKYYERRDIHNFRSIQYLERGESQFAKWVPGSRPKFHFASLSKRAEPGKVFDLLVLEPAYRPTLSNQEGYVNDLKRLSNPHCQLRLQRPPRGSCIDIEFYGTEEGVFAAKKACLTQPGSVEERDYGDILRQMTDDQWNEWNFQFAQPFHD</sequence>
<name>A0A9X0DJN3_9HELO</name>
<dbReference type="AlphaFoldDB" id="A0A9X0DJN3"/>
<protein>
    <submittedName>
        <fullName evidence="1">Uncharacterized protein</fullName>
    </submittedName>
</protein>
<accession>A0A9X0DJN3</accession>
<proteinExistence type="predicted"/>
<comment type="caution">
    <text evidence="1">The sequence shown here is derived from an EMBL/GenBank/DDBJ whole genome shotgun (WGS) entry which is preliminary data.</text>
</comment>
<dbReference type="EMBL" id="JAPEIS010000007">
    <property type="protein sequence ID" value="KAJ8064845.1"/>
    <property type="molecule type" value="Genomic_DNA"/>
</dbReference>
<evidence type="ECO:0000313" key="2">
    <source>
        <dbReference type="Proteomes" id="UP001152300"/>
    </source>
</evidence>
<reference evidence="1" key="1">
    <citation type="submission" date="2022-11" db="EMBL/GenBank/DDBJ databases">
        <title>Genome Resource of Sclerotinia nivalis Strain SnTB1, a Plant Pathogen Isolated from American Ginseng.</title>
        <authorList>
            <person name="Fan S."/>
        </authorList>
    </citation>
    <scope>NUCLEOTIDE SEQUENCE</scope>
    <source>
        <strain evidence="1">SnTB1</strain>
    </source>
</reference>
<organism evidence="1 2">
    <name type="scientific">Sclerotinia nivalis</name>
    <dbReference type="NCBI Taxonomy" id="352851"/>
    <lineage>
        <taxon>Eukaryota</taxon>
        <taxon>Fungi</taxon>
        <taxon>Dikarya</taxon>
        <taxon>Ascomycota</taxon>
        <taxon>Pezizomycotina</taxon>
        <taxon>Leotiomycetes</taxon>
        <taxon>Helotiales</taxon>
        <taxon>Sclerotiniaceae</taxon>
        <taxon>Sclerotinia</taxon>
    </lineage>
</organism>
<keyword evidence="2" id="KW-1185">Reference proteome</keyword>
<dbReference type="Proteomes" id="UP001152300">
    <property type="component" value="Unassembled WGS sequence"/>
</dbReference>
<dbReference type="OrthoDB" id="3555825at2759"/>